<dbReference type="EMBL" id="JH159153">
    <property type="protein sequence ID" value="EGZ20945.1"/>
    <property type="molecule type" value="Genomic_DNA"/>
</dbReference>
<protein>
    <submittedName>
        <fullName evidence="2">Uncharacterized protein</fullName>
    </submittedName>
</protein>
<dbReference type="KEGG" id="psoj:PHYSODRAFT_373785"/>
<dbReference type="GeneID" id="20650430"/>
<evidence type="ECO:0000256" key="1">
    <source>
        <dbReference type="SAM" id="MobiDB-lite"/>
    </source>
</evidence>
<dbReference type="SMR" id="G4Z624"/>
<name>G4Z624_PHYSP</name>
<evidence type="ECO:0000313" key="3">
    <source>
        <dbReference type="Proteomes" id="UP000002640"/>
    </source>
</evidence>
<dbReference type="PANTHER" id="PTHR33324">
    <property type="entry name" value="EXPRESSED PROTEIN"/>
    <property type="match status" value="1"/>
</dbReference>
<dbReference type="PANTHER" id="PTHR33324:SF2">
    <property type="entry name" value="MYB_SANT-LIKE DNA-BINDING DOMAIN-CONTAINING PROTEIN"/>
    <property type="match status" value="1"/>
</dbReference>
<dbReference type="AlphaFoldDB" id="G4Z624"/>
<sequence length="217" mass="24430">SQKSKKSKKVASKRYWDADAEDLDSPTSLDVLFQWLSIPGNYHRWQTAGKQSVCNEIVAHLKGQGIMHRGAKNVWMKMDKLENTFETATNWLLANGHYADFQRGSVAGDVRRQLEKLCRYYDELAPVFQRGVPASTAPSEGSSDTTLSDAGHDPGMDSARMVQSQSPHIRYSRRLQEFELECKKAQLQADVACNTALNRKKMLDAGIDIKEVDRVLP</sequence>
<evidence type="ECO:0000313" key="2">
    <source>
        <dbReference type="EMBL" id="EGZ20945.1"/>
    </source>
</evidence>
<gene>
    <name evidence="2" type="ORF">PHYSODRAFT_373785</name>
</gene>
<feature type="non-terminal residue" evidence="2">
    <location>
        <position position="217"/>
    </location>
</feature>
<organism evidence="2 3">
    <name type="scientific">Phytophthora sojae (strain P6497)</name>
    <name type="common">Soybean stem and root rot agent</name>
    <name type="synonym">Phytophthora megasperma f. sp. glycines</name>
    <dbReference type="NCBI Taxonomy" id="1094619"/>
    <lineage>
        <taxon>Eukaryota</taxon>
        <taxon>Sar</taxon>
        <taxon>Stramenopiles</taxon>
        <taxon>Oomycota</taxon>
        <taxon>Peronosporomycetes</taxon>
        <taxon>Peronosporales</taxon>
        <taxon>Peronosporaceae</taxon>
        <taxon>Phytophthora</taxon>
    </lineage>
</organism>
<dbReference type="OMA" id="THRDADQ"/>
<accession>G4Z624</accession>
<feature type="region of interest" description="Disordered" evidence="1">
    <location>
        <begin position="132"/>
        <end position="165"/>
    </location>
</feature>
<keyword evidence="3" id="KW-1185">Reference proteome</keyword>
<proteinExistence type="predicted"/>
<reference evidence="2 3" key="1">
    <citation type="journal article" date="2006" name="Science">
        <title>Phytophthora genome sequences uncover evolutionary origins and mechanisms of pathogenesis.</title>
        <authorList>
            <person name="Tyler B.M."/>
            <person name="Tripathy S."/>
            <person name="Zhang X."/>
            <person name="Dehal P."/>
            <person name="Jiang R.H."/>
            <person name="Aerts A."/>
            <person name="Arredondo F.D."/>
            <person name="Baxter L."/>
            <person name="Bensasson D."/>
            <person name="Beynon J.L."/>
            <person name="Chapman J."/>
            <person name="Damasceno C.M."/>
            <person name="Dorrance A.E."/>
            <person name="Dou D."/>
            <person name="Dickerman A.W."/>
            <person name="Dubchak I.L."/>
            <person name="Garbelotto M."/>
            <person name="Gijzen M."/>
            <person name="Gordon S.G."/>
            <person name="Govers F."/>
            <person name="Grunwald N.J."/>
            <person name="Huang W."/>
            <person name="Ivors K.L."/>
            <person name="Jones R.W."/>
            <person name="Kamoun S."/>
            <person name="Krampis K."/>
            <person name="Lamour K.H."/>
            <person name="Lee M.K."/>
            <person name="McDonald W.H."/>
            <person name="Medina M."/>
            <person name="Meijer H.J."/>
            <person name="Nordberg E.K."/>
            <person name="Maclean D.J."/>
            <person name="Ospina-Giraldo M.D."/>
            <person name="Morris P.F."/>
            <person name="Phuntumart V."/>
            <person name="Putnam N.H."/>
            <person name="Rash S."/>
            <person name="Rose J.K."/>
            <person name="Sakihama Y."/>
            <person name="Salamov A.A."/>
            <person name="Savidor A."/>
            <person name="Scheuring C.F."/>
            <person name="Smith B.M."/>
            <person name="Sobral B.W."/>
            <person name="Terry A."/>
            <person name="Torto-Alalibo T.A."/>
            <person name="Win J."/>
            <person name="Xu Z."/>
            <person name="Zhang H."/>
            <person name="Grigoriev I.V."/>
            <person name="Rokhsar D.S."/>
            <person name="Boore J.L."/>
        </authorList>
    </citation>
    <scope>NUCLEOTIDE SEQUENCE [LARGE SCALE GENOMIC DNA]</scope>
    <source>
        <strain evidence="2 3">P6497</strain>
    </source>
</reference>
<feature type="non-terminal residue" evidence="2">
    <location>
        <position position="1"/>
    </location>
</feature>
<dbReference type="Proteomes" id="UP000002640">
    <property type="component" value="Unassembled WGS sequence"/>
</dbReference>
<dbReference type="InParanoid" id="G4Z624"/>
<feature type="compositionally biased region" description="Polar residues" evidence="1">
    <location>
        <begin position="136"/>
        <end position="148"/>
    </location>
</feature>
<dbReference type="RefSeq" id="XP_009523662.1">
    <property type="nucleotide sequence ID" value="XM_009525367.1"/>
</dbReference>